<feature type="domain" description="Ubiquitin-like protease family profile" evidence="5">
    <location>
        <begin position="708"/>
        <end position="905"/>
    </location>
</feature>
<organism evidence="6 7">
    <name type="scientific">Cuscuta epithymum</name>
    <dbReference type="NCBI Taxonomy" id="186058"/>
    <lineage>
        <taxon>Eukaryota</taxon>
        <taxon>Viridiplantae</taxon>
        <taxon>Streptophyta</taxon>
        <taxon>Embryophyta</taxon>
        <taxon>Tracheophyta</taxon>
        <taxon>Spermatophyta</taxon>
        <taxon>Magnoliopsida</taxon>
        <taxon>eudicotyledons</taxon>
        <taxon>Gunneridae</taxon>
        <taxon>Pentapetalae</taxon>
        <taxon>asterids</taxon>
        <taxon>lamiids</taxon>
        <taxon>Solanales</taxon>
        <taxon>Convolvulaceae</taxon>
        <taxon>Cuscuteae</taxon>
        <taxon>Cuscuta</taxon>
        <taxon>Cuscuta subgen. Cuscuta</taxon>
    </lineage>
</organism>
<gene>
    <name evidence="6" type="ORF">CEPIT_LOCUS10662</name>
</gene>
<keyword evidence="7" id="KW-1185">Reference proteome</keyword>
<dbReference type="PROSITE" id="PS50600">
    <property type="entry name" value="ULP_PROTEASE"/>
    <property type="match status" value="1"/>
</dbReference>
<name>A0AAV0D3H0_9ASTE</name>
<feature type="non-terminal residue" evidence="6">
    <location>
        <position position="905"/>
    </location>
</feature>
<feature type="region of interest" description="Disordered" evidence="4">
    <location>
        <begin position="598"/>
        <end position="655"/>
    </location>
</feature>
<dbReference type="EMBL" id="CAMAPF010000060">
    <property type="protein sequence ID" value="CAH9088907.1"/>
    <property type="molecule type" value="Genomic_DNA"/>
</dbReference>
<evidence type="ECO:0000259" key="5">
    <source>
        <dbReference type="PROSITE" id="PS50600"/>
    </source>
</evidence>
<dbReference type="InterPro" id="IPR038765">
    <property type="entry name" value="Papain-like_cys_pep_sf"/>
</dbReference>
<dbReference type="PANTHER" id="PTHR48449">
    <property type="entry name" value="DUF1985 DOMAIN-CONTAINING PROTEIN"/>
    <property type="match status" value="1"/>
</dbReference>
<dbReference type="Pfam" id="PF09331">
    <property type="entry name" value="DUF1985"/>
    <property type="match status" value="1"/>
</dbReference>
<comment type="similarity">
    <text evidence="1">Belongs to the peptidase C48 family.</text>
</comment>
<comment type="caution">
    <text evidence="6">The sequence shown here is derived from an EMBL/GenBank/DDBJ whole genome shotgun (WGS) entry which is preliminary data.</text>
</comment>
<dbReference type="GO" id="GO:0008234">
    <property type="term" value="F:cysteine-type peptidase activity"/>
    <property type="evidence" value="ECO:0007669"/>
    <property type="project" value="InterPro"/>
</dbReference>
<dbReference type="Proteomes" id="UP001152523">
    <property type="component" value="Unassembled WGS sequence"/>
</dbReference>
<dbReference type="Gene3D" id="3.40.395.10">
    <property type="entry name" value="Adenoviral Proteinase, Chain A"/>
    <property type="match status" value="1"/>
</dbReference>
<evidence type="ECO:0000256" key="4">
    <source>
        <dbReference type="SAM" id="MobiDB-lite"/>
    </source>
</evidence>
<feature type="compositionally biased region" description="Basic residues" evidence="4">
    <location>
        <begin position="349"/>
        <end position="372"/>
    </location>
</feature>
<evidence type="ECO:0000256" key="3">
    <source>
        <dbReference type="ARBA" id="ARBA00022801"/>
    </source>
</evidence>
<feature type="compositionally biased region" description="Basic and acidic residues" evidence="4">
    <location>
        <begin position="623"/>
        <end position="634"/>
    </location>
</feature>
<sequence length="905" mass="103732">MVKKKGNSRRNSDELDYEIVKINGVAYKRYCNAEVLETRDDMRVSSFCNPVKAVESIKSVLTEEEVKLFRETVFGYMLDVGNLKWLNAQLISMLIGNHVAPVEEMTVMNEIQFQIGERVVGMKKKDLALITGFEFGRNKPAMSTRCDGELWRRHFSGKTSLDRGDLRQAFESINNRREDMQPFDAVKLALLHVLGNYILGNQKSLKVPTTYINLVDDLDAFNKFPWGDIVWSDLVDKVPKCAAILGEGKSTRVTFPGYVFALQIWGFETFPELNRARVCLKRPETYWPRTLNWSVTSKPSSVVLAEIIFNNPEFQWEEMKPTEEELEETCVAHALEKISSEEASSQPVKKARRKATNGGCKVRKGRVKSRKNKKDDVDENEDPSGEDSEGNKIRQRGIKNILREVRAQGERIEKLERAVTKLCELQVKHASMIKKLLVNAKNGKVAISRRFPLIRKRKEVRDVDIPSFELAPEFNNGSEDDEEQKSEELHEAEHEKSNDKAEESKDRNGTKDEMAASEVQTDWGDGFEEPINTQALVNAVDEILENMIVNNKVDNTSERTEAVDAANIEVPVVQNSEDIQKNGVESAEAERVEVVMTEQPNGEKCDDRQKKDGVEMNDGAFEDVEKRPRRDTKAPNRLSLSGPGNGKRRKKDAARNELKKVVVRGPLTLDPKQQPSDKLQEIIIDFMYAGLLRNHEKSGVKKYNAKHEMLKLRNMTPLWNDGRLTSKSWYYAIWFQRNWIQDTHIDVILYYLRVKAQEYSLKQKFTTTDCYFTALLKQHHDLIVRKESTLEESVHNKSVVGSILGTNVPYGLPWAECEHVYMPMNIGHHWVLLVLDVGEKRIRIYDSNNRLKTPSRQLSQFLPCLENHLGHLMDWCRVYEERGEQPIGEGKVGWVMESSPQQNDG</sequence>
<feature type="compositionally biased region" description="Basic and acidic residues" evidence="4">
    <location>
        <begin position="601"/>
        <end position="614"/>
    </location>
</feature>
<accession>A0AAV0D3H0</accession>
<dbReference type="PANTHER" id="PTHR48449:SF1">
    <property type="entry name" value="DUF1985 DOMAIN-CONTAINING PROTEIN"/>
    <property type="match status" value="1"/>
</dbReference>
<dbReference type="Pfam" id="PF02902">
    <property type="entry name" value="Peptidase_C48"/>
    <property type="match status" value="1"/>
</dbReference>
<keyword evidence="3" id="KW-0378">Hydrolase</keyword>
<evidence type="ECO:0000256" key="2">
    <source>
        <dbReference type="ARBA" id="ARBA00022670"/>
    </source>
</evidence>
<evidence type="ECO:0000313" key="7">
    <source>
        <dbReference type="Proteomes" id="UP001152523"/>
    </source>
</evidence>
<feature type="compositionally biased region" description="Basic and acidic residues" evidence="4">
    <location>
        <begin position="486"/>
        <end position="514"/>
    </location>
</feature>
<evidence type="ECO:0000313" key="6">
    <source>
        <dbReference type="EMBL" id="CAH9088907.1"/>
    </source>
</evidence>
<evidence type="ECO:0000256" key="1">
    <source>
        <dbReference type="ARBA" id="ARBA00005234"/>
    </source>
</evidence>
<dbReference type="GO" id="GO:0006508">
    <property type="term" value="P:proteolysis"/>
    <property type="evidence" value="ECO:0007669"/>
    <property type="project" value="UniProtKB-KW"/>
</dbReference>
<feature type="region of interest" description="Disordered" evidence="4">
    <location>
        <begin position="341"/>
        <end position="393"/>
    </location>
</feature>
<proteinExistence type="inferred from homology"/>
<feature type="compositionally biased region" description="Acidic residues" evidence="4">
    <location>
        <begin position="377"/>
        <end position="388"/>
    </location>
</feature>
<dbReference type="InterPro" id="IPR015410">
    <property type="entry name" value="DUF1985"/>
</dbReference>
<dbReference type="AlphaFoldDB" id="A0AAV0D3H0"/>
<protein>
    <recommendedName>
        <fullName evidence="5">Ubiquitin-like protease family profile domain-containing protein</fullName>
    </recommendedName>
</protein>
<feature type="region of interest" description="Disordered" evidence="4">
    <location>
        <begin position="470"/>
        <end position="516"/>
    </location>
</feature>
<dbReference type="InterPro" id="IPR003653">
    <property type="entry name" value="Peptidase_C48_C"/>
</dbReference>
<dbReference type="SUPFAM" id="SSF54001">
    <property type="entry name" value="Cysteine proteinases"/>
    <property type="match status" value="1"/>
</dbReference>
<reference evidence="6" key="1">
    <citation type="submission" date="2022-07" db="EMBL/GenBank/DDBJ databases">
        <authorList>
            <person name="Macas J."/>
            <person name="Novak P."/>
            <person name="Neumann P."/>
        </authorList>
    </citation>
    <scope>NUCLEOTIDE SEQUENCE</scope>
</reference>
<keyword evidence="2" id="KW-0645">Protease</keyword>